<dbReference type="Proteomes" id="UP000320421">
    <property type="component" value="Chromosome"/>
</dbReference>
<dbReference type="AlphaFoldDB" id="A0A517PZ31"/>
<organism evidence="2 3">
    <name type="scientific">Gimesia chilikensis</name>
    <dbReference type="NCBI Taxonomy" id="2605989"/>
    <lineage>
        <taxon>Bacteria</taxon>
        <taxon>Pseudomonadati</taxon>
        <taxon>Planctomycetota</taxon>
        <taxon>Planctomycetia</taxon>
        <taxon>Planctomycetales</taxon>
        <taxon>Planctomycetaceae</taxon>
        <taxon>Gimesia</taxon>
    </lineage>
</organism>
<evidence type="ECO:0000313" key="2">
    <source>
        <dbReference type="EMBL" id="QDT24633.1"/>
    </source>
</evidence>
<dbReference type="RefSeq" id="WP_145193478.1">
    <property type="nucleotide sequence ID" value="NZ_CP036266.1"/>
</dbReference>
<feature type="transmembrane region" description="Helical" evidence="1">
    <location>
        <begin position="12"/>
        <end position="30"/>
    </location>
</feature>
<sequence length="314" mass="35814">MKNLFERQFVPLAIAVLAISSITVVCLFLLELFSAPQARYGALTLNFKDYSLINVDHQNTSELNTKEQPHRFRVFNIYDSNNRLTDNLCFERKFLFSGGRLIDWNEYKAIPISLPDSERFLNQRLVLHDRFFPKPSPGNWPEFTISASTGETPVISQLSVSEVKTVATYLVYLYASSDLLYAAYGADGTLIQIAHRTRRNGGFYHPQRFPESDNPYETYQLPDRLDIDLESPPLNSFLQSGLAQVKSAPLSKSKLVGCFLISRASDLRVVCVRSFDSKGTAIKENVYEYRQRPWDVELAASYRRSSPEPGRQTE</sequence>
<gene>
    <name evidence="2" type="ORF">HG66A1_64680</name>
</gene>
<evidence type="ECO:0000256" key="1">
    <source>
        <dbReference type="SAM" id="Phobius"/>
    </source>
</evidence>
<keyword evidence="1" id="KW-0812">Transmembrane</keyword>
<evidence type="ECO:0000313" key="3">
    <source>
        <dbReference type="Proteomes" id="UP000320421"/>
    </source>
</evidence>
<accession>A0A517PZ31</accession>
<keyword evidence="1" id="KW-1133">Transmembrane helix</keyword>
<keyword evidence="1" id="KW-0472">Membrane</keyword>
<dbReference type="EMBL" id="CP036266">
    <property type="protein sequence ID" value="QDT24633.1"/>
    <property type="molecule type" value="Genomic_DNA"/>
</dbReference>
<reference evidence="2 3" key="1">
    <citation type="submission" date="2019-02" db="EMBL/GenBank/DDBJ databases">
        <title>Deep-cultivation of Planctomycetes and their phenomic and genomic characterization uncovers novel biology.</title>
        <authorList>
            <person name="Wiegand S."/>
            <person name="Jogler M."/>
            <person name="Boedeker C."/>
            <person name="Pinto D."/>
            <person name="Vollmers J."/>
            <person name="Rivas-Marin E."/>
            <person name="Kohn T."/>
            <person name="Peeters S.H."/>
            <person name="Heuer A."/>
            <person name="Rast P."/>
            <person name="Oberbeckmann S."/>
            <person name="Bunk B."/>
            <person name="Jeske O."/>
            <person name="Meyerdierks A."/>
            <person name="Storesund J.E."/>
            <person name="Kallscheuer N."/>
            <person name="Luecker S."/>
            <person name="Lage O.M."/>
            <person name="Pohl T."/>
            <person name="Merkel B.J."/>
            <person name="Hornburger P."/>
            <person name="Mueller R.-W."/>
            <person name="Bruemmer F."/>
            <person name="Labrenz M."/>
            <person name="Spormann A.M."/>
            <person name="Op den Camp H."/>
            <person name="Overmann J."/>
            <person name="Amann R."/>
            <person name="Jetten M.S.M."/>
            <person name="Mascher T."/>
            <person name="Medema M.H."/>
            <person name="Devos D.P."/>
            <person name="Kaster A.-K."/>
            <person name="Ovreas L."/>
            <person name="Rohde M."/>
            <person name="Galperin M.Y."/>
            <person name="Jogler C."/>
        </authorList>
    </citation>
    <scope>NUCLEOTIDE SEQUENCE [LARGE SCALE GENOMIC DNA]</scope>
    <source>
        <strain evidence="2 3">HG66A1</strain>
    </source>
</reference>
<protein>
    <submittedName>
        <fullName evidence="2">Uncharacterized protein</fullName>
    </submittedName>
</protein>
<keyword evidence="3" id="KW-1185">Reference proteome</keyword>
<name>A0A517PZ31_9PLAN</name>
<proteinExistence type="predicted"/>